<reference evidence="2 3" key="1">
    <citation type="journal article" date="2023" name="Nat. Commun.">
        <title>Origin of minicircular mitochondrial genomes in red algae.</title>
        <authorList>
            <person name="Lee Y."/>
            <person name="Cho C.H."/>
            <person name="Lee Y.M."/>
            <person name="Park S.I."/>
            <person name="Yang J.H."/>
            <person name="West J.A."/>
            <person name="Bhattacharya D."/>
            <person name="Yoon H.S."/>
        </authorList>
    </citation>
    <scope>NUCLEOTIDE SEQUENCE [LARGE SCALE GENOMIC DNA]</scope>
    <source>
        <strain evidence="2 3">CCMP1338</strain>
        <tissue evidence="2">Whole cell</tissue>
    </source>
</reference>
<dbReference type="InterPro" id="IPR051869">
    <property type="entry name" value="STARD3"/>
</dbReference>
<dbReference type="SUPFAM" id="SSF55961">
    <property type="entry name" value="Bet v1-like"/>
    <property type="match status" value="1"/>
</dbReference>
<evidence type="ECO:0000259" key="1">
    <source>
        <dbReference type="PROSITE" id="PS50848"/>
    </source>
</evidence>
<dbReference type="InterPro" id="IPR023393">
    <property type="entry name" value="START-like_dom_sf"/>
</dbReference>
<dbReference type="Gene3D" id="3.30.530.20">
    <property type="match status" value="1"/>
</dbReference>
<dbReference type="GO" id="GO:0015485">
    <property type="term" value="F:cholesterol binding"/>
    <property type="evidence" value="ECO:0007669"/>
    <property type="project" value="TreeGrafter"/>
</dbReference>
<keyword evidence="3" id="KW-1185">Reference proteome</keyword>
<dbReference type="PANTHER" id="PTHR46121:SF1">
    <property type="entry name" value="STARD3 N-TERMINAL-LIKE PROTEIN"/>
    <property type="match status" value="1"/>
</dbReference>
<dbReference type="GO" id="GO:0031902">
    <property type="term" value="C:late endosome membrane"/>
    <property type="evidence" value="ECO:0007669"/>
    <property type="project" value="TreeGrafter"/>
</dbReference>
<dbReference type="CDD" id="cd00177">
    <property type="entry name" value="START"/>
    <property type="match status" value="1"/>
</dbReference>
<organism evidence="2 3">
    <name type="scientific">Rhodosorus marinus</name>
    <dbReference type="NCBI Taxonomy" id="101924"/>
    <lineage>
        <taxon>Eukaryota</taxon>
        <taxon>Rhodophyta</taxon>
        <taxon>Stylonematophyceae</taxon>
        <taxon>Stylonematales</taxon>
        <taxon>Stylonemataceae</taxon>
        <taxon>Rhodosorus</taxon>
    </lineage>
</organism>
<dbReference type="EMBL" id="JAMWBK010000009">
    <property type="protein sequence ID" value="KAJ8902348.1"/>
    <property type="molecule type" value="Genomic_DNA"/>
</dbReference>
<evidence type="ECO:0000313" key="3">
    <source>
        <dbReference type="Proteomes" id="UP001157974"/>
    </source>
</evidence>
<feature type="domain" description="START" evidence="1">
    <location>
        <begin position="58"/>
        <end position="260"/>
    </location>
</feature>
<dbReference type="GO" id="GO:0099044">
    <property type="term" value="P:vesicle tethering to endoplasmic reticulum"/>
    <property type="evidence" value="ECO:0007669"/>
    <property type="project" value="TreeGrafter"/>
</dbReference>
<accession>A0AAV8UMN5</accession>
<dbReference type="GO" id="GO:0140284">
    <property type="term" value="C:endoplasmic reticulum-endosome membrane contact site"/>
    <property type="evidence" value="ECO:0007669"/>
    <property type="project" value="TreeGrafter"/>
</dbReference>
<dbReference type="Pfam" id="PF01852">
    <property type="entry name" value="START"/>
    <property type="match status" value="1"/>
</dbReference>
<dbReference type="GO" id="GO:0005789">
    <property type="term" value="C:endoplasmic reticulum membrane"/>
    <property type="evidence" value="ECO:0007669"/>
    <property type="project" value="TreeGrafter"/>
</dbReference>
<gene>
    <name evidence="2" type="ORF">NDN08_006755</name>
</gene>
<name>A0AAV8UMN5_9RHOD</name>
<dbReference type="AlphaFoldDB" id="A0AAV8UMN5"/>
<dbReference type="PANTHER" id="PTHR46121">
    <property type="entry name" value="STEROIDOGENIC ACUTE REGULATORY PROTEIN-LIKE"/>
    <property type="match status" value="1"/>
</dbReference>
<proteinExistence type="predicted"/>
<comment type="caution">
    <text evidence="2">The sequence shown here is derived from an EMBL/GenBank/DDBJ whole genome shotgun (WGS) entry which is preliminary data.</text>
</comment>
<sequence length="260" mass="28830">MDGAFQQFDSFLKNLGKNLSRSRDDLASIGNAGGNVPVKYPDVEKKNDELLKTMFKVAEEGGWQEIRRTGSIVIWRKRLSSDVSFGGGDAGRAQKFFVVMAKARIKAPARKLFDLFLDNSRVPEYNEHCKELKDLEYIGKNTKISWAATGRFGGGLLKARDFVTRVHYRPMQSGYVVVNRPEVHEDAKPTNKFVRAEVLLAGNVMMQAEDDPESTDFMVLSHVNPGGIADTSLGSKVINLLCANSPVTFINSLEAAANRK</sequence>
<dbReference type="Proteomes" id="UP001157974">
    <property type="component" value="Unassembled WGS sequence"/>
</dbReference>
<dbReference type="PROSITE" id="PS50848">
    <property type="entry name" value="START"/>
    <property type="match status" value="1"/>
</dbReference>
<dbReference type="GO" id="GO:0030301">
    <property type="term" value="P:cholesterol transport"/>
    <property type="evidence" value="ECO:0007669"/>
    <property type="project" value="TreeGrafter"/>
</dbReference>
<dbReference type="GO" id="GO:0005765">
    <property type="term" value="C:lysosomal membrane"/>
    <property type="evidence" value="ECO:0007669"/>
    <property type="project" value="TreeGrafter"/>
</dbReference>
<evidence type="ECO:0000313" key="2">
    <source>
        <dbReference type="EMBL" id="KAJ8902348.1"/>
    </source>
</evidence>
<protein>
    <recommendedName>
        <fullName evidence="1">START domain-containing protein</fullName>
    </recommendedName>
</protein>
<dbReference type="InterPro" id="IPR002913">
    <property type="entry name" value="START_lipid-bd_dom"/>
</dbReference>